<comment type="caution">
    <text evidence="2">The sequence shown here is derived from an EMBL/GenBank/DDBJ whole genome shotgun (WGS) entry which is preliminary data.</text>
</comment>
<feature type="compositionally biased region" description="Gly residues" evidence="1">
    <location>
        <begin position="51"/>
        <end position="62"/>
    </location>
</feature>
<protein>
    <submittedName>
        <fullName evidence="2">Uncharacterized protein</fullName>
    </submittedName>
</protein>
<accession>A0A8T4L7E1</accession>
<evidence type="ECO:0000313" key="2">
    <source>
        <dbReference type="EMBL" id="MBS3058876.1"/>
    </source>
</evidence>
<reference evidence="2" key="2">
    <citation type="submission" date="2021-05" db="EMBL/GenBank/DDBJ databases">
        <title>Protein family content uncovers lineage relationships and bacterial pathway maintenance mechanisms in DPANN archaea.</title>
        <authorList>
            <person name="Castelle C.J."/>
            <person name="Meheust R."/>
            <person name="Jaffe A.L."/>
            <person name="Seitz K."/>
            <person name="Gong X."/>
            <person name="Baker B.J."/>
            <person name="Banfield J.F."/>
        </authorList>
    </citation>
    <scope>NUCLEOTIDE SEQUENCE</scope>
    <source>
        <strain evidence="2">RIFCSPHIGHO2_01_FULL_GW2011_AR10_43_9</strain>
    </source>
</reference>
<evidence type="ECO:0000256" key="1">
    <source>
        <dbReference type="SAM" id="MobiDB-lite"/>
    </source>
</evidence>
<reference evidence="2" key="1">
    <citation type="submission" date="2021-03" db="EMBL/GenBank/DDBJ databases">
        <authorList>
            <person name="Jaffe A."/>
        </authorList>
    </citation>
    <scope>NUCLEOTIDE SEQUENCE</scope>
    <source>
        <strain evidence="2">RIFCSPHIGHO2_01_FULL_GW2011_AR10_43_9</strain>
    </source>
</reference>
<feature type="compositionally biased region" description="Low complexity" evidence="1">
    <location>
        <begin position="63"/>
        <end position="74"/>
    </location>
</feature>
<name>A0A8T4L7E1_9ARCH</name>
<gene>
    <name evidence="2" type="ORF">J4224_00435</name>
</gene>
<organism evidence="2 3">
    <name type="scientific">Candidatus Iainarchaeum sp</name>
    <dbReference type="NCBI Taxonomy" id="3101447"/>
    <lineage>
        <taxon>Archaea</taxon>
        <taxon>Candidatus Iainarchaeota</taxon>
        <taxon>Candidatus Iainarchaeia</taxon>
        <taxon>Candidatus Iainarchaeales</taxon>
        <taxon>Candidatus Iainarchaeaceae</taxon>
        <taxon>Candidatus Iainarchaeum</taxon>
    </lineage>
</organism>
<dbReference type="Proteomes" id="UP000683213">
    <property type="component" value="Unassembled WGS sequence"/>
</dbReference>
<proteinExistence type="predicted"/>
<feature type="region of interest" description="Disordered" evidence="1">
    <location>
        <begin position="51"/>
        <end position="79"/>
    </location>
</feature>
<dbReference type="EMBL" id="JAGVWF010000005">
    <property type="protein sequence ID" value="MBS3058876.1"/>
    <property type="molecule type" value="Genomic_DNA"/>
</dbReference>
<sequence length="151" mass="16040">MKNTLVLLALLLVSSLAYAGPVEDVATGLSSLLFQEADRYFDDRFDPYGGGPSGPQPFGGQGPYSDPFSAPSAGGPFGGGPFGAPQHNNLLAGKGLVRSRVSALMTSLRAVAHPLALTLLTFPQSSLHQFRLKKFWREKSGTLFSANSTHF</sequence>
<dbReference type="AlphaFoldDB" id="A0A8T4L7E1"/>
<evidence type="ECO:0000313" key="3">
    <source>
        <dbReference type="Proteomes" id="UP000683213"/>
    </source>
</evidence>